<evidence type="ECO:0000313" key="12">
    <source>
        <dbReference type="EMBL" id="SDB77831.1"/>
    </source>
</evidence>
<dbReference type="Pfam" id="PF13715">
    <property type="entry name" value="CarbopepD_reg_2"/>
    <property type="match status" value="1"/>
</dbReference>
<evidence type="ECO:0000259" key="11">
    <source>
        <dbReference type="Pfam" id="PF07715"/>
    </source>
</evidence>
<keyword evidence="6 8" id="KW-0472">Membrane</keyword>
<proteinExistence type="inferred from homology"/>
<evidence type="ECO:0000259" key="10">
    <source>
        <dbReference type="Pfam" id="PF00593"/>
    </source>
</evidence>
<evidence type="ECO:0000313" key="13">
    <source>
        <dbReference type="Proteomes" id="UP000183670"/>
    </source>
</evidence>
<dbReference type="NCBIfam" id="TIGR04057">
    <property type="entry name" value="SusC_RagA_signa"/>
    <property type="match status" value="1"/>
</dbReference>
<evidence type="ECO:0000256" key="8">
    <source>
        <dbReference type="PROSITE-ProRule" id="PRU01360"/>
    </source>
</evidence>
<dbReference type="InterPro" id="IPR023997">
    <property type="entry name" value="TonB-dep_OMP_SusC/RagA_CS"/>
</dbReference>
<dbReference type="EMBL" id="FMYE01000028">
    <property type="protein sequence ID" value="SDB77831.1"/>
    <property type="molecule type" value="Genomic_DNA"/>
</dbReference>
<dbReference type="InterPro" id="IPR008969">
    <property type="entry name" value="CarboxyPept-like_regulatory"/>
</dbReference>
<accession>A0A1G6G795</accession>
<dbReference type="InterPro" id="IPR000531">
    <property type="entry name" value="Beta-barrel_TonB"/>
</dbReference>
<comment type="similarity">
    <text evidence="8 9">Belongs to the TonB-dependent receptor family.</text>
</comment>
<feature type="domain" description="TonB-dependent receptor plug" evidence="11">
    <location>
        <begin position="225"/>
        <end position="327"/>
    </location>
</feature>
<dbReference type="InterPro" id="IPR039426">
    <property type="entry name" value="TonB-dep_rcpt-like"/>
</dbReference>
<dbReference type="Pfam" id="PF07715">
    <property type="entry name" value="Plug"/>
    <property type="match status" value="1"/>
</dbReference>
<dbReference type="RefSeq" id="WP_074558745.1">
    <property type="nucleotide sequence ID" value="NZ_FMYE01000028.1"/>
</dbReference>
<evidence type="ECO:0000256" key="1">
    <source>
        <dbReference type="ARBA" id="ARBA00004571"/>
    </source>
</evidence>
<dbReference type="AlphaFoldDB" id="A0A1G6G795"/>
<comment type="subcellular location">
    <subcellularLocation>
        <location evidence="1 8">Cell outer membrane</location>
        <topology evidence="1 8">Multi-pass membrane protein</topology>
    </subcellularLocation>
</comment>
<dbReference type="SUPFAM" id="SSF56935">
    <property type="entry name" value="Porins"/>
    <property type="match status" value="1"/>
</dbReference>
<organism evidence="12 13">
    <name type="scientific">Bacteroides ovatus</name>
    <dbReference type="NCBI Taxonomy" id="28116"/>
    <lineage>
        <taxon>Bacteria</taxon>
        <taxon>Pseudomonadati</taxon>
        <taxon>Bacteroidota</taxon>
        <taxon>Bacteroidia</taxon>
        <taxon>Bacteroidales</taxon>
        <taxon>Bacteroidaceae</taxon>
        <taxon>Bacteroides</taxon>
    </lineage>
</organism>
<dbReference type="InterPro" id="IPR012910">
    <property type="entry name" value="Plug_dom"/>
</dbReference>
<gene>
    <name evidence="12" type="ORF">SAMN05192581_102847</name>
</gene>
<evidence type="ECO:0000256" key="3">
    <source>
        <dbReference type="ARBA" id="ARBA00022452"/>
    </source>
</evidence>
<keyword evidence="4 8" id="KW-0812">Transmembrane</keyword>
<keyword evidence="3 8" id="KW-1134">Transmembrane beta strand</keyword>
<feature type="domain" description="TonB-dependent receptor-like beta-barrel" evidence="10">
    <location>
        <begin position="603"/>
        <end position="1161"/>
    </location>
</feature>
<name>A0A1G6G795_BACOV</name>
<evidence type="ECO:0000256" key="2">
    <source>
        <dbReference type="ARBA" id="ARBA00022448"/>
    </source>
</evidence>
<dbReference type="Gene3D" id="2.170.130.10">
    <property type="entry name" value="TonB-dependent receptor, plug domain"/>
    <property type="match status" value="1"/>
</dbReference>
<dbReference type="Pfam" id="PF00593">
    <property type="entry name" value="TonB_dep_Rec_b-barrel"/>
    <property type="match status" value="1"/>
</dbReference>
<dbReference type="Gene3D" id="2.60.40.1120">
    <property type="entry name" value="Carboxypeptidase-like, regulatory domain"/>
    <property type="match status" value="1"/>
</dbReference>
<keyword evidence="2 8" id="KW-0813">Transport</keyword>
<dbReference type="InterPro" id="IPR036942">
    <property type="entry name" value="Beta-barrel_TonB_sf"/>
</dbReference>
<dbReference type="Gene3D" id="3.55.50.30">
    <property type="match status" value="1"/>
</dbReference>
<keyword evidence="5 9" id="KW-0798">TonB box</keyword>
<evidence type="ECO:0000256" key="6">
    <source>
        <dbReference type="ARBA" id="ARBA00023136"/>
    </source>
</evidence>
<dbReference type="SUPFAM" id="SSF49464">
    <property type="entry name" value="Carboxypeptidase regulatory domain-like"/>
    <property type="match status" value="1"/>
</dbReference>
<dbReference type="PROSITE" id="PS52016">
    <property type="entry name" value="TONB_DEPENDENT_REC_3"/>
    <property type="match status" value="1"/>
</dbReference>
<protein>
    <submittedName>
        <fullName evidence="12">TonB-linked outer membrane protein, SusC/RagA family</fullName>
    </submittedName>
</protein>
<evidence type="ECO:0000256" key="7">
    <source>
        <dbReference type="ARBA" id="ARBA00023237"/>
    </source>
</evidence>
<dbReference type="InterPro" id="IPR037066">
    <property type="entry name" value="Plug_dom_sf"/>
</dbReference>
<dbReference type="NCBIfam" id="TIGR04056">
    <property type="entry name" value="OMP_RagA_SusC"/>
    <property type="match status" value="1"/>
</dbReference>
<dbReference type="Gene3D" id="2.40.170.20">
    <property type="entry name" value="TonB-dependent receptor, beta-barrel domain"/>
    <property type="match status" value="1"/>
</dbReference>
<dbReference type="InterPro" id="IPR023996">
    <property type="entry name" value="TonB-dep_OMP_SusC/RagA"/>
</dbReference>
<dbReference type="GO" id="GO:0009279">
    <property type="term" value="C:cell outer membrane"/>
    <property type="evidence" value="ECO:0007669"/>
    <property type="project" value="UniProtKB-SubCell"/>
</dbReference>
<evidence type="ECO:0000256" key="4">
    <source>
        <dbReference type="ARBA" id="ARBA00022692"/>
    </source>
</evidence>
<keyword evidence="7 8" id="KW-0998">Cell outer membrane</keyword>
<dbReference type="Proteomes" id="UP000183670">
    <property type="component" value="Unassembled WGS sequence"/>
</dbReference>
<evidence type="ECO:0000256" key="9">
    <source>
        <dbReference type="RuleBase" id="RU003357"/>
    </source>
</evidence>
<evidence type="ECO:0000256" key="5">
    <source>
        <dbReference type="ARBA" id="ARBA00023077"/>
    </source>
</evidence>
<reference evidence="12 13" key="1">
    <citation type="submission" date="2016-10" db="EMBL/GenBank/DDBJ databases">
        <authorList>
            <person name="de Groot N.N."/>
        </authorList>
    </citation>
    <scope>NUCLEOTIDE SEQUENCE [LARGE SCALE GENOMIC DNA]</scope>
    <source>
        <strain evidence="12 13">NLAE-zl-C500</strain>
    </source>
</reference>
<sequence>MKKQQFTLSYKKATRRIVWMKTAFLLLMFVTALHGWAQSTDNKLISLELKEVSLGEALKQFSNVSGYEVNFPSEDVGPYRVSVSIRQQAPLSALQKILEGKPFEYEVNQHFITIRKVKTTSTGVVRKTRSVEGRVVDEKGIPLPGANIRGINSPFGAIADVEGNFTCKVLEETHTLEVSFVGMQTEKVSIKGRTHVNVIMHEDKQQLGDVVVTGYQRISRERSTAAFGFVDSEQLTRQMHTDLTSSLEGQVAGLRMNINPNNGDMSPILRGVGTFSNDVGTDPLIVVDDMPTNLTLSEINPYNVESVTVLKDAAAASIYGALAANGVIVVTTKQAKEEGAHVSINADWFITSKPNFNSLNLASTSDIIDYQTAVFDANVAELGSASSFLSSYKSGYYYPLFQLYLDRENGVVSNSEVEATLNQWRNNDYYKEYRDNAWRAAVTQRYNVSVSQKVGNSNHFLSFNYENDKGRTINDKSNRISLYYKSSYAITSWLNVNAGVDARLGRSDTPNSLFTGYTLQQRYERILDDDGGHYNSPYVNVSGYSGGSYNGGVVSQAEGVSPYKSFGFNVLDALGESGTKSHDVSIRPFVSLQARFLKMFKYNFMYQYEWNNSKSEVYDAEDSYLMRMTYNSMIDTAEKSHMPKGGRFYQSELGSNRYTVRNQIDFDKSWKEHSVTAIAGLEFRENKIPKFISQLMYGYDPQTLTSDIMDWQAYRDGVGTSALSGDAIKLSGLPATLQESRHRYASFYANAGYSYLSRYNISGSIRWDQADLFGLDIRNQRHPLWSVGASWIVSGESFMKELFWLDFLKVRMTYGINGNVDQRSTTYFVVKQKTQSNPIKTTYLTYDDDDLPNPKLRWEKTATYNVGMDFRLFNNVIAGSLEYYNRSASDLLVRRYMDPTLGAKSRVVNNGKMRNRGIELSLTANIIRKKDWNFAIDFNFAHNKNKMLKVDHSDSESSISFIKSPQNYFMEGSSYNTLWAYRIDRIENGYPVAVDKDGNDLVTFNEDGTVASITTGSSLKGTDDLVNLGSLTPKFNGALTFRLSYKGIDLNAFLVYAGGNKLRNSVVNMSDQVGSQTLKDITNRWSADDPNANVRMYIDMPTKVKTYAGSFQDWWQYGDINVKDAGYVKLRSLSLGYNLPSDICRQLRLSSLKVKLQVNNLFTWCKAGNDIDPESYNLNEGTRGMASPKTYSIGLSTSF</sequence>